<reference evidence="2" key="1">
    <citation type="submission" date="2016-03" db="EMBL/GenBank/DDBJ databases">
        <authorList>
            <person name="Ploux O."/>
        </authorList>
    </citation>
    <scope>NUCLEOTIDE SEQUENCE</scope>
    <source>
        <strain evidence="2">UC10</strain>
    </source>
</reference>
<proteinExistence type="predicted"/>
<accession>A0A1Y5Q0R0</accession>
<feature type="signal peptide" evidence="1">
    <location>
        <begin position="1"/>
        <end position="19"/>
    </location>
</feature>
<evidence type="ECO:0000313" key="2">
    <source>
        <dbReference type="EMBL" id="SBV35833.1"/>
    </source>
</evidence>
<dbReference type="InterPro" id="IPR035242">
    <property type="entry name" value="DUF5329"/>
</dbReference>
<name>A0A1Y5Q0R0_9GAMM</name>
<dbReference type="AlphaFoldDB" id="A0A1Y5Q0R0"/>
<gene>
    <name evidence="2" type="ORF">STPYR_10763</name>
</gene>
<protein>
    <recommendedName>
        <fullName evidence="3">Secreted protein</fullName>
    </recommendedName>
</protein>
<sequence length="119" mass="13163">MKRLLPLAVLLAAVMPALAAPAATAQREIAGLMQALEHSGCRFQRNGRWHGAAEARDHLQRKYDYLRKRELAGSAGQFIDNAASRSSLSGKPYRVACPDQPEQDAAPWFRQQLARLRGP</sequence>
<evidence type="ECO:0008006" key="3">
    <source>
        <dbReference type="Google" id="ProtNLM"/>
    </source>
</evidence>
<dbReference type="Pfam" id="PF17263">
    <property type="entry name" value="DUF5329"/>
    <property type="match status" value="1"/>
</dbReference>
<evidence type="ECO:0000256" key="1">
    <source>
        <dbReference type="SAM" id="SignalP"/>
    </source>
</evidence>
<organism evidence="2">
    <name type="scientific">uncultured Stenotrophomonas sp</name>
    <dbReference type="NCBI Taxonomy" id="165438"/>
    <lineage>
        <taxon>Bacteria</taxon>
        <taxon>Pseudomonadati</taxon>
        <taxon>Pseudomonadota</taxon>
        <taxon>Gammaproteobacteria</taxon>
        <taxon>Lysobacterales</taxon>
        <taxon>Lysobacteraceae</taxon>
        <taxon>Stenotrophomonas</taxon>
        <taxon>environmental samples</taxon>
    </lineage>
</organism>
<feature type="chain" id="PRO_5012373457" description="Secreted protein" evidence="1">
    <location>
        <begin position="20"/>
        <end position="119"/>
    </location>
</feature>
<keyword evidence="1" id="KW-0732">Signal</keyword>
<dbReference type="EMBL" id="FLTS01000001">
    <property type="protein sequence ID" value="SBV35833.1"/>
    <property type="molecule type" value="Genomic_DNA"/>
</dbReference>